<sequence length="186" mass="20684">MVVDDTTPNSPADPLETIDVANTPDDHVASDQPIPDDVQYFGDQIEADDYEGFHDLGFMQHVVVSAIPLNVIYLSSLFKGEFTQGTKNDIDSDAGAQLNPRKRIERLSSRPGGGAVSSEVGSSSVARDTSSPQNKSKLNFDLTQGTDDQVKNIFNNNVERQHIVSNLYDQIDRKKFWRHYDLKNQA</sequence>
<evidence type="ECO:0000256" key="1">
    <source>
        <dbReference type="SAM" id="MobiDB-lite"/>
    </source>
</evidence>
<feature type="region of interest" description="Disordered" evidence="1">
    <location>
        <begin position="103"/>
        <end position="142"/>
    </location>
</feature>
<gene>
    <name evidence="2" type="ORF">LSALG_LOCUS38179</name>
</gene>
<protein>
    <submittedName>
        <fullName evidence="2">Uncharacterized protein</fullName>
    </submittedName>
</protein>
<dbReference type="EMBL" id="OX465084">
    <property type="protein sequence ID" value="CAI9299468.1"/>
    <property type="molecule type" value="Genomic_DNA"/>
</dbReference>
<evidence type="ECO:0000313" key="3">
    <source>
        <dbReference type="Proteomes" id="UP001177003"/>
    </source>
</evidence>
<reference evidence="2" key="1">
    <citation type="submission" date="2023-04" db="EMBL/GenBank/DDBJ databases">
        <authorList>
            <person name="Vijverberg K."/>
            <person name="Xiong W."/>
            <person name="Schranz E."/>
        </authorList>
    </citation>
    <scope>NUCLEOTIDE SEQUENCE</scope>
</reference>
<feature type="compositionally biased region" description="Polar residues" evidence="1">
    <location>
        <begin position="127"/>
        <end position="142"/>
    </location>
</feature>
<proteinExistence type="predicted"/>
<evidence type="ECO:0000313" key="2">
    <source>
        <dbReference type="EMBL" id="CAI9299468.1"/>
    </source>
</evidence>
<dbReference type="AlphaFoldDB" id="A0AA35ZV57"/>
<dbReference type="Proteomes" id="UP001177003">
    <property type="component" value="Chromosome 8"/>
</dbReference>
<accession>A0AA35ZV57</accession>
<feature type="compositionally biased region" description="Low complexity" evidence="1">
    <location>
        <begin position="116"/>
        <end position="126"/>
    </location>
</feature>
<organism evidence="2 3">
    <name type="scientific">Lactuca saligna</name>
    <name type="common">Willowleaf lettuce</name>
    <dbReference type="NCBI Taxonomy" id="75948"/>
    <lineage>
        <taxon>Eukaryota</taxon>
        <taxon>Viridiplantae</taxon>
        <taxon>Streptophyta</taxon>
        <taxon>Embryophyta</taxon>
        <taxon>Tracheophyta</taxon>
        <taxon>Spermatophyta</taxon>
        <taxon>Magnoliopsida</taxon>
        <taxon>eudicotyledons</taxon>
        <taxon>Gunneridae</taxon>
        <taxon>Pentapetalae</taxon>
        <taxon>asterids</taxon>
        <taxon>campanulids</taxon>
        <taxon>Asterales</taxon>
        <taxon>Asteraceae</taxon>
        <taxon>Cichorioideae</taxon>
        <taxon>Cichorieae</taxon>
        <taxon>Lactucinae</taxon>
        <taxon>Lactuca</taxon>
    </lineage>
</organism>
<keyword evidence="3" id="KW-1185">Reference proteome</keyword>
<name>A0AA35ZV57_LACSI</name>